<feature type="active site" description="Nucleophile and sulfur donor" evidence="1">
    <location>
        <position position="175"/>
    </location>
</feature>
<accession>A0A242NT06</accession>
<dbReference type="AlphaFoldDB" id="A0A242NT06"/>
<organism evidence="2 3">
    <name type="scientific">Gilliamella apis</name>
    <dbReference type="NCBI Taxonomy" id="1970738"/>
    <lineage>
        <taxon>Bacteria</taxon>
        <taxon>Pseudomonadati</taxon>
        <taxon>Pseudomonadota</taxon>
        <taxon>Gammaproteobacteria</taxon>
        <taxon>Orbales</taxon>
        <taxon>Orbaceae</taxon>
        <taxon>Gilliamella</taxon>
    </lineage>
</organism>
<comment type="caution">
    <text evidence="2">The sequence shown here is derived from an EMBL/GenBank/DDBJ whole genome shotgun (WGS) entry which is preliminary data.</text>
</comment>
<dbReference type="InterPro" id="IPR014729">
    <property type="entry name" value="Rossmann-like_a/b/a_fold"/>
</dbReference>
<dbReference type="RefSeq" id="WP_086320871.1">
    <property type="nucleotide sequence ID" value="NZ_NASD01000008.1"/>
</dbReference>
<dbReference type="PANTHER" id="PTHR43169">
    <property type="entry name" value="EXSB FAMILY PROTEIN"/>
    <property type="match status" value="1"/>
</dbReference>
<dbReference type="OrthoDB" id="9776919at2"/>
<reference evidence="2 3" key="1">
    <citation type="submission" date="2017-03" db="EMBL/GenBank/DDBJ databases">
        <title>Comparative genomics of honeybee gut symbionts reveal geographically distinct and subgroup specific antibiotic resistance.</title>
        <authorList>
            <person name="Ludvigsen J."/>
            <person name="Porcellato D."/>
            <person name="Labee-Lund T.M."/>
            <person name="Amdam G.V."/>
            <person name="Rudi K."/>
        </authorList>
    </citation>
    <scope>NUCLEOTIDE SEQUENCE [LARGE SCALE GENOMIC DNA]</scope>
    <source>
        <strain evidence="2 3">A-4-12</strain>
    </source>
</reference>
<dbReference type="SUPFAM" id="SSF52402">
    <property type="entry name" value="Adenine nucleotide alpha hydrolases-like"/>
    <property type="match status" value="1"/>
</dbReference>
<dbReference type="GO" id="GO:0016783">
    <property type="term" value="F:sulfurtransferase activity"/>
    <property type="evidence" value="ECO:0007669"/>
    <property type="project" value="InterPro"/>
</dbReference>
<name>A0A242NT06_9GAMM</name>
<dbReference type="Proteomes" id="UP000194968">
    <property type="component" value="Unassembled WGS sequence"/>
</dbReference>
<protein>
    <submittedName>
        <fullName evidence="2">TIGR00268 family protein</fullName>
    </submittedName>
</protein>
<dbReference type="NCBIfam" id="TIGR00268">
    <property type="entry name" value="ATP-dependent sacrificial sulfur transferase LarE"/>
    <property type="match status" value="1"/>
</dbReference>
<dbReference type="Gene3D" id="3.40.50.620">
    <property type="entry name" value="HUPs"/>
    <property type="match status" value="1"/>
</dbReference>
<evidence type="ECO:0000313" key="3">
    <source>
        <dbReference type="Proteomes" id="UP000194968"/>
    </source>
</evidence>
<gene>
    <name evidence="2" type="ORF">B6D06_08695</name>
</gene>
<dbReference type="EMBL" id="NASK01000100">
    <property type="protein sequence ID" value="OTQ48775.1"/>
    <property type="molecule type" value="Genomic_DNA"/>
</dbReference>
<dbReference type="PIRSF" id="PIRSF006661">
    <property type="entry name" value="PP-lp_UCP006661"/>
    <property type="match status" value="1"/>
</dbReference>
<evidence type="ECO:0000313" key="2">
    <source>
        <dbReference type="EMBL" id="OTQ48775.1"/>
    </source>
</evidence>
<dbReference type="PANTHER" id="PTHR43169:SF2">
    <property type="entry name" value="NAD_GMP SYNTHASE DOMAIN-CONTAINING PROTEIN"/>
    <property type="match status" value="1"/>
</dbReference>
<evidence type="ECO:0000256" key="1">
    <source>
        <dbReference type="PIRSR" id="PIRSR006661-1"/>
    </source>
</evidence>
<sequence length="273" mass="31011">MTTLDIESTVLSLTKWFQTIKTCTIATSGGIDSMLLAYIANKTIGKEALIAHSTSVSVPILDANRIRDYANKYCWHVEFIDTGELNNESYRNNPVNRCYYCKSCLFEKLKKLNHGVLITGTNLDDLGDYRPGLIAAKEQNVRQPYVELNIDKAMIRKIANYFQLHDLKDIPASPCLSSRIETGVKIDINHLQTIDKIENIIRLELKVSLVRFRIRNDKVVLELEPHIVEQLTNSQRDLIINKIKIIITPLAIPHDIQISTYEKGSAFIGVKNN</sequence>
<dbReference type="InterPro" id="IPR052188">
    <property type="entry name" value="Ni-pincer_cofactor_biosynth"/>
</dbReference>
<proteinExistence type="predicted"/>
<dbReference type="InterPro" id="IPR005232">
    <property type="entry name" value="LarE"/>
</dbReference>